<protein>
    <submittedName>
        <fullName evidence="1">Phage tail-like protein</fullName>
    </submittedName>
</protein>
<organism evidence="1 2">
    <name type="scientific">Pseudochelatococcus lubricantis</name>
    <dbReference type="NCBI Taxonomy" id="1538102"/>
    <lineage>
        <taxon>Bacteria</taxon>
        <taxon>Pseudomonadati</taxon>
        <taxon>Pseudomonadota</taxon>
        <taxon>Alphaproteobacteria</taxon>
        <taxon>Hyphomicrobiales</taxon>
        <taxon>Chelatococcaceae</taxon>
        <taxon>Pseudochelatococcus</taxon>
    </lineage>
</organism>
<dbReference type="InterPro" id="IPR011747">
    <property type="entry name" value="CHP02241"/>
</dbReference>
<keyword evidence="2" id="KW-1185">Reference proteome</keyword>
<dbReference type="NCBIfam" id="TIGR02241">
    <property type="entry name" value="conserved hypothetical phage tail region protein"/>
    <property type="match status" value="1"/>
</dbReference>
<reference evidence="1 2" key="1">
    <citation type="submission" date="2020-03" db="EMBL/GenBank/DDBJ databases">
        <title>Genomic Encyclopedia of Type Strains, Phase IV (KMG-IV): sequencing the most valuable type-strain genomes for metagenomic binning, comparative biology and taxonomic classification.</title>
        <authorList>
            <person name="Goeker M."/>
        </authorList>
    </citation>
    <scope>NUCLEOTIDE SEQUENCE [LARGE SCALE GENOMIC DNA]</scope>
    <source>
        <strain evidence="1 2">DSM 103870</strain>
    </source>
</reference>
<dbReference type="PANTHER" id="PTHR38009:SF1">
    <property type="entry name" value="CONSERVED HYPOTHETICAL PHAGE TAIL PROTEIN"/>
    <property type="match status" value="1"/>
</dbReference>
<evidence type="ECO:0000313" key="1">
    <source>
        <dbReference type="EMBL" id="NIJ57677.1"/>
    </source>
</evidence>
<dbReference type="RefSeq" id="WP_166950525.1">
    <property type="nucleotide sequence ID" value="NZ_JAASQI010000003.1"/>
</dbReference>
<dbReference type="Proteomes" id="UP001429580">
    <property type="component" value="Unassembled WGS sequence"/>
</dbReference>
<gene>
    <name evidence="1" type="ORF">FHS82_001513</name>
</gene>
<sequence>MASAQSSGPIDPYRNFNFRLEIGGVTEAAFFSVQGLAMRIHPIRYRPGGDGQAVRSLPGPVEYAEVTLRHGLTKSTDLWNWISAIAKGRIERRNVSILLLETDGVTEALRWNLLSAWPCEWHGPALDGLGRDIAFAELKLAYDELRAE</sequence>
<dbReference type="Pfam" id="PF06841">
    <property type="entry name" value="Phage_T4_gp19"/>
    <property type="match status" value="1"/>
</dbReference>
<name>A0ABX0UXK4_9HYPH</name>
<proteinExistence type="predicted"/>
<evidence type="ECO:0000313" key="2">
    <source>
        <dbReference type="Proteomes" id="UP001429580"/>
    </source>
</evidence>
<dbReference type="InterPro" id="IPR010667">
    <property type="entry name" value="Phage_T4_Gp19"/>
</dbReference>
<dbReference type="EMBL" id="JAASQI010000003">
    <property type="protein sequence ID" value="NIJ57677.1"/>
    <property type="molecule type" value="Genomic_DNA"/>
</dbReference>
<accession>A0ABX0UXK4</accession>
<comment type="caution">
    <text evidence="1">The sequence shown here is derived from an EMBL/GenBank/DDBJ whole genome shotgun (WGS) entry which is preliminary data.</text>
</comment>
<dbReference type="PANTHER" id="PTHR38009">
    <property type="entry name" value="CONSERVED HYPOTHETICAL PHAGE TAIL PROTEIN"/>
    <property type="match status" value="1"/>
</dbReference>